<gene>
    <name evidence="16" type="ORF">J2Z37_001334</name>
</gene>
<keyword evidence="11" id="KW-0479">Metal-binding</keyword>
<comment type="subcellular location">
    <subcellularLocation>
        <location evidence="6">Cytoplasm</location>
    </subcellularLocation>
</comment>
<dbReference type="Gene3D" id="2.120.10.30">
    <property type="entry name" value="TolB, C-terminal domain"/>
    <property type="match status" value="1"/>
</dbReference>
<organism evidence="16 17">
    <name type="scientific">Ammoniphilus resinae</name>
    <dbReference type="NCBI Taxonomy" id="861532"/>
    <lineage>
        <taxon>Bacteria</taxon>
        <taxon>Bacillati</taxon>
        <taxon>Bacillota</taxon>
        <taxon>Bacilli</taxon>
        <taxon>Bacillales</taxon>
        <taxon>Paenibacillaceae</taxon>
        <taxon>Aneurinibacillus group</taxon>
        <taxon>Ammoniphilus</taxon>
    </lineage>
</organism>
<evidence type="ECO:0000256" key="5">
    <source>
        <dbReference type="ARBA" id="ARBA00001947"/>
    </source>
</evidence>
<feature type="domain" description="SMP-30/Gluconolactonase/LRE-like region" evidence="15">
    <location>
        <begin position="14"/>
        <end position="257"/>
    </location>
</feature>
<comment type="cofactor">
    <cofactor evidence="5">
        <name>Zn(2+)</name>
        <dbReference type="ChEBI" id="CHEBI:29105"/>
    </cofactor>
</comment>
<comment type="catalytic activity">
    <reaction evidence="1">
        <text>D-glucono-1,5-lactone + H2O = D-gluconate + H(+)</text>
        <dbReference type="Rhea" id="RHEA:10440"/>
        <dbReference type="ChEBI" id="CHEBI:15377"/>
        <dbReference type="ChEBI" id="CHEBI:15378"/>
        <dbReference type="ChEBI" id="CHEBI:16217"/>
        <dbReference type="ChEBI" id="CHEBI:18391"/>
        <dbReference type="EC" id="3.1.1.17"/>
    </reaction>
</comment>
<proteinExistence type="inferred from homology"/>
<keyword evidence="13" id="KW-0106">Calcium</keyword>
<evidence type="ECO:0000256" key="4">
    <source>
        <dbReference type="ARBA" id="ARBA00001946"/>
    </source>
</evidence>
<comment type="cofactor">
    <cofactor evidence="3">
        <name>Mn(2+)</name>
        <dbReference type="ChEBI" id="CHEBI:29035"/>
    </cofactor>
</comment>
<dbReference type="PRINTS" id="PR01791">
    <property type="entry name" value="REGUCALCIN"/>
</dbReference>
<evidence type="ECO:0000256" key="11">
    <source>
        <dbReference type="ARBA" id="ARBA00022723"/>
    </source>
</evidence>
<evidence type="ECO:0000256" key="13">
    <source>
        <dbReference type="ARBA" id="ARBA00022837"/>
    </source>
</evidence>
<evidence type="ECO:0000256" key="6">
    <source>
        <dbReference type="ARBA" id="ARBA00004496"/>
    </source>
</evidence>
<dbReference type="InterPro" id="IPR011042">
    <property type="entry name" value="6-blade_b-propeller_TolB-like"/>
</dbReference>
<dbReference type="InterPro" id="IPR013658">
    <property type="entry name" value="SGL"/>
</dbReference>
<dbReference type="PRINTS" id="PR01790">
    <property type="entry name" value="SMP30FAMILY"/>
</dbReference>
<evidence type="ECO:0000256" key="14">
    <source>
        <dbReference type="ARBA" id="ARBA00032464"/>
    </source>
</evidence>
<accession>A0ABS4GM32</accession>
<sequence length="300" mass="32806">MEKLELILDAKATLGEGPCWDAKKRVLYWVDVIEQKVHIFDPKTGKDESIDVGQQVGAVVPRKSGGLILALRNGFYALDLVTKELTAIVDPEADLPGNRFNDGKCDAAGRFWAGTMEDAEENVTGSLYRLDSDFSVTKVLDGVAISNGMAWEKDNQTMYFIDSPTKQVVAFDFDLETGELDNKRTVVTIPDGEGIPDGMTIDSEGMLWVAHFGGYQVSRWNPITGERIGSVRLPVGQVTSCVFGGEKLDELYITTANRGLDEAQLKEQPHAGGLFRVKTGITGTITYKFAGECNEQGQSV</sequence>
<evidence type="ECO:0000256" key="10">
    <source>
        <dbReference type="ARBA" id="ARBA00022490"/>
    </source>
</evidence>
<evidence type="ECO:0000256" key="8">
    <source>
        <dbReference type="ARBA" id="ARBA00013227"/>
    </source>
</evidence>
<evidence type="ECO:0000256" key="9">
    <source>
        <dbReference type="ARBA" id="ARBA00016808"/>
    </source>
</evidence>
<dbReference type="EC" id="3.1.1.17" evidence="8"/>
<dbReference type="PANTHER" id="PTHR10907:SF47">
    <property type="entry name" value="REGUCALCIN"/>
    <property type="match status" value="1"/>
</dbReference>
<dbReference type="Pfam" id="PF08450">
    <property type="entry name" value="SGL"/>
    <property type="match status" value="1"/>
</dbReference>
<dbReference type="SUPFAM" id="SSF63829">
    <property type="entry name" value="Calcium-dependent phosphotriesterase"/>
    <property type="match status" value="1"/>
</dbReference>
<keyword evidence="10" id="KW-0963">Cytoplasm</keyword>
<comment type="cofactor">
    <cofactor evidence="2">
        <name>Ca(2+)</name>
        <dbReference type="ChEBI" id="CHEBI:29108"/>
    </cofactor>
</comment>
<evidence type="ECO:0000313" key="16">
    <source>
        <dbReference type="EMBL" id="MBP1931337.1"/>
    </source>
</evidence>
<dbReference type="Proteomes" id="UP001519343">
    <property type="component" value="Unassembled WGS sequence"/>
</dbReference>
<evidence type="ECO:0000256" key="2">
    <source>
        <dbReference type="ARBA" id="ARBA00001913"/>
    </source>
</evidence>
<evidence type="ECO:0000256" key="12">
    <source>
        <dbReference type="ARBA" id="ARBA00022801"/>
    </source>
</evidence>
<evidence type="ECO:0000256" key="1">
    <source>
        <dbReference type="ARBA" id="ARBA00001589"/>
    </source>
</evidence>
<dbReference type="RefSeq" id="WP_209809406.1">
    <property type="nucleotide sequence ID" value="NZ_JAGGKT010000002.1"/>
</dbReference>
<evidence type="ECO:0000313" key="17">
    <source>
        <dbReference type="Proteomes" id="UP001519343"/>
    </source>
</evidence>
<dbReference type="InterPro" id="IPR005511">
    <property type="entry name" value="SMP-30"/>
</dbReference>
<comment type="caution">
    <text evidence="16">The sequence shown here is derived from an EMBL/GenBank/DDBJ whole genome shotgun (WGS) entry which is preliminary data.</text>
</comment>
<dbReference type="InterPro" id="IPR008367">
    <property type="entry name" value="Regucalcin"/>
</dbReference>
<name>A0ABS4GM32_9BACL</name>
<dbReference type="EMBL" id="JAGGKT010000002">
    <property type="protein sequence ID" value="MBP1931337.1"/>
    <property type="molecule type" value="Genomic_DNA"/>
</dbReference>
<evidence type="ECO:0000259" key="15">
    <source>
        <dbReference type="Pfam" id="PF08450"/>
    </source>
</evidence>
<keyword evidence="17" id="KW-1185">Reference proteome</keyword>
<dbReference type="PANTHER" id="PTHR10907">
    <property type="entry name" value="REGUCALCIN"/>
    <property type="match status" value="1"/>
</dbReference>
<comment type="cofactor">
    <cofactor evidence="4">
        <name>Mg(2+)</name>
        <dbReference type="ChEBI" id="CHEBI:18420"/>
    </cofactor>
</comment>
<evidence type="ECO:0000256" key="3">
    <source>
        <dbReference type="ARBA" id="ARBA00001936"/>
    </source>
</evidence>
<reference evidence="16 17" key="1">
    <citation type="submission" date="2021-03" db="EMBL/GenBank/DDBJ databases">
        <title>Genomic Encyclopedia of Type Strains, Phase IV (KMG-IV): sequencing the most valuable type-strain genomes for metagenomic binning, comparative biology and taxonomic classification.</title>
        <authorList>
            <person name="Goeker M."/>
        </authorList>
    </citation>
    <scope>NUCLEOTIDE SEQUENCE [LARGE SCALE GENOMIC DNA]</scope>
    <source>
        <strain evidence="16 17">DSM 24738</strain>
    </source>
</reference>
<comment type="similarity">
    <text evidence="7">Belongs to the SMP-30/CGR1 family.</text>
</comment>
<evidence type="ECO:0000256" key="7">
    <source>
        <dbReference type="ARBA" id="ARBA00008853"/>
    </source>
</evidence>
<protein>
    <recommendedName>
        <fullName evidence="9">Regucalcin</fullName>
        <ecNumber evidence="8">3.1.1.17</ecNumber>
    </recommendedName>
    <alternativeName>
        <fullName evidence="14">Gluconolactonase</fullName>
    </alternativeName>
</protein>
<keyword evidence="12" id="KW-0378">Hydrolase</keyword>